<dbReference type="GeneID" id="17307344"/>
<dbReference type="Gene3D" id="1.25.40.20">
    <property type="entry name" value="Ankyrin repeat-containing domain"/>
    <property type="match status" value="2"/>
</dbReference>
<sequence length="95" mass="10441">MLQQLQDSKSSVSKLVETRDEEGNTGFMIAAVQGLRRMCRALLDFSCNVDAQNVEGNTALHLCQIKGQHSMIPFILKKGADPSIANLQGKTYNES</sequence>
<dbReference type="SUPFAM" id="SSF48403">
    <property type="entry name" value="Ankyrin repeat"/>
    <property type="match status" value="1"/>
</dbReference>
<dbReference type="OMA" id="YQFNHIS"/>
<evidence type="ECO:0000313" key="5">
    <source>
        <dbReference type="EnsemblProtists" id="EKX50414"/>
    </source>
</evidence>
<feature type="repeat" description="ANK" evidence="3">
    <location>
        <begin position="55"/>
        <end position="87"/>
    </location>
</feature>
<dbReference type="PROSITE" id="PS50088">
    <property type="entry name" value="ANK_REPEAT"/>
    <property type="match status" value="1"/>
</dbReference>
<dbReference type="PANTHER" id="PTHR24173:SF74">
    <property type="entry name" value="ANKYRIN REPEAT DOMAIN-CONTAINING PROTEIN 16"/>
    <property type="match status" value="1"/>
</dbReference>
<dbReference type="EnsemblProtists" id="EKX50414">
    <property type="protein sequence ID" value="EKX50414"/>
    <property type="gene ID" value="GUITHDRAFT_66725"/>
</dbReference>
<dbReference type="HOGENOM" id="CLU_2377228_0_0_1"/>
<dbReference type="STRING" id="905079.L1JQ63"/>
<dbReference type="PaxDb" id="55529-EKX50414"/>
<reference evidence="5" key="3">
    <citation type="submission" date="2015-06" db="UniProtKB">
        <authorList>
            <consortium name="EnsemblProtists"/>
        </authorList>
    </citation>
    <scope>IDENTIFICATION</scope>
</reference>
<gene>
    <name evidence="4" type="ORF">GUITHDRAFT_66725</name>
</gene>
<dbReference type="InterPro" id="IPR002110">
    <property type="entry name" value="Ankyrin_rpt"/>
</dbReference>
<dbReference type="Pfam" id="PF12796">
    <property type="entry name" value="Ank_2"/>
    <property type="match status" value="1"/>
</dbReference>
<dbReference type="EMBL" id="JH992978">
    <property type="protein sequence ID" value="EKX50414.1"/>
    <property type="molecule type" value="Genomic_DNA"/>
</dbReference>
<name>L1JQ63_GUITC</name>
<dbReference type="RefSeq" id="XP_005837394.1">
    <property type="nucleotide sequence ID" value="XM_005837337.1"/>
</dbReference>
<keyword evidence="1" id="KW-0677">Repeat</keyword>
<organism evidence="4">
    <name type="scientific">Guillardia theta (strain CCMP2712)</name>
    <name type="common">Cryptophyte</name>
    <dbReference type="NCBI Taxonomy" id="905079"/>
    <lineage>
        <taxon>Eukaryota</taxon>
        <taxon>Cryptophyceae</taxon>
        <taxon>Pyrenomonadales</taxon>
        <taxon>Geminigeraceae</taxon>
        <taxon>Guillardia</taxon>
    </lineage>
</organism>
<keyword evidence="2 3" id="KW-0040">ANK repeat</keyword>
<dbReference type="InterPro" id="IPR036770">
    <property type="entry name" value="Ankyrin_rpt-contain_sf"/>
</dbReference>
<dbReference type="OrthoDB" id="445896at2759"/>
<accession>L1JQ63</accession>
<reference evidence="6" key="2">
    <citation type="submission" date="2012-11" db="EMBL/GenBank/DDBJ databases">
        <authorList>
            <person name="Kuo A."/>
            <person name="Curtis B.A."/>
            <person name="Tanifuji G."/>
            <person name="Burki F."/>
            <person name="Gruber A."/>
            <person name="Irimia M."/>
            <person name="Maruyama S."/>
            <person name="Arias M.C."/>
            <person name="Ball S.G."/>
            <person name="Gile G.H."/>
            <person name="Hirakawa Y."/>
            <person name="Hopkins J.F."/>
            <person name="Rensing S.A."/>
            <person name="Schmutz J."/>
            <person name="Symeonidi A."/>
            <person name="Elias M."/>
            <person name="Eveleigh R.J."/>
            <person name="Herman E.K."/>
            <person name="Klute M.J."/>
            <person name="Nakayama T."/>
            <person name="Obornik M."/>
            <person name="Reyes-Prieto A."/>
            <person name="Armbrust E.V."/>
            <person name="Aves S.J."/>
            <person name="Beiko R.G."/>
            <person name="Coutinho P."/>
            <person name="Dacks J.B."/>
            <person name="Durnford D.G."/>
            <person name="Fast N.M."/>
            <person name="Green B.R."/>
            <person name="Grisdale C."/>
            <person name="Hempe F."/>
            <person name="Henrissat B."/>
            <person name="Hoppner M.P."/>
            <person name="Ishida K.-I."/>
            <person name="Kim E."/>
            <person name="Koreny L."/>
            <person name="Kroth P.G."/>
            <person name="Liu Y."/>
            <person name="Malik S.-B."/>
            <person name="Maier U.G."/>
            <person name="McRose D."/>
            <person name="Mock T."/>
            <person name="Neilson J.A."/>
            <person name="Onodera N.T."/>
            <person name="Poole A.M."/>
            <person name="Pritham E.J."/>
            <person name="Richards T.A."/>
            <person name="Rocap G."/>
            <person name="Roy S.W."/>
            <person name="Sarai C."/>
            <person name="Schaack S."/>
            <person name="Shirato S."/>
            <person name="Slamovits C.H."/>
            <person name="Spencer D.F."/>
            <person name="Suzuki S."/>
            <person name="Worden A.Z."/>
            <person name="Zauner S."/>
            <person name="Barry K."/>
            <person name="Bell C."/>
            <person name="Bharti A.K."/>
            <person name="Crow J.A."/>
            <person name="Grimwood J."/>
            <person name="Kramer R."/>
            <person name="Lindquist E."/>
            <person name="Lucas S."/>
            <person name="Salamov A."/>
            <person name="McFadden G.I."/>
            <person name="Lane C.E."/>
            <person name="Keeling P.J."/>
            <person name="Gray M.W."/>
            <person name="Grigoriev I.V."/>
            <person name="Archibald J.M."/>
        </authorList>
    </citation>
    <scope>NUCLEOTIDE SEQUENCE</scope>
    <source>
        <strain evidence="6">CCMP2712</strain>
    </source>
</reference>
<dbReference type="AlphaFoldDB" id="L1JQ63"/>
<dbReference type="PANTHER" id="PTHR24173">
    <property type="entry name" value="ANKYRIN REPEAT CONTAINING"/>
    <property type="match status" value="1"/>
</dbReference>
<protein>
    <submittedName>
        <fullName evidence="4 5">Uncharacterized protein</fullName>
    </submittedName>
</protein>
<evidence type="ECO:0000313" key="4">
    <source>
        <dbReference type="EMBL" id="EKX50414.1"/>
    </source>
</evidence>
<evidence type="ECO:0000256" key="2">
    <source>
        <dbReference type="ARBA" id="ARBA00023043"/>
    </source>
</evidence>
<dbReference type="PROSITE" id="PS50297">
    <property type="entry name" value="ANK_REP_REGION"/>
    <property type="match status" value="1"/>
</dbReference>
<proteinExistence type="predicted"/>
<dbReference type="KEGG" id="gtt:GUITHDRAFT_66725"/>
<reference evidence="4 6" key="1">
    <citation type="journal article" date="2012" name="Nature">
        <title>Algal genomes reveal evolutionary mosaicism and the fate of nucleomorphs.</title>
        <authorList>
            <consortium name="DOE Joint Genome Institute"/>
            <person name="Curtis B.A."/>
            <person name="Tanifuji G."/>
            <person name="Burki F."/>
            <person name="Gruber A."/>
            <person name="Irimia M."/>
            <person name="Maruyama S."/>
            <person name="Arias M.C."/>
            <person name="Ball S.G."/>
            <person name="Gile G.H."/>
            <person name="Hirakawa Y."/>
            <person name="Hopkins J.F."/>
            <person name="Kuo A."/>
            <person name="Rensing S.A."/>
            <person name="Schmutz J."/>
            <person name="Symeonidi A."/>
            <person name="Elias M."/>
            <person name="Eveleigh R.J."/>
            <person name="Herman E.K."/>
            <person name="Klute M.J."/>
            <person name="Nakayama T."/>
            <person name="Obornik M."/>
            <person name="Reyes-Prieto A."/>
            <person name="Armbrust E.V."/>
            <person name="Aves S.J."/>
            <person name="Beiko R.G."/>
            <person name="Coutinho P."/>
            <person name="Dacks J.B."/>
            <person name="Durnford D.G."/>
            <person name="Fast N.M."/>
            <person name="Green B.R."/>
            <person name="Grisdale C.J."/>
            <person name="Hempel F."/>
            <person name="Henrissat B."/>
            <person name="Hoppner M.P."/>
            <person name="Ishida K."/>
            <person name="Kim E."/>
            <person name="Koreny L."/>
            <person name="Kroth P.G."/>
            <person name="Liu Y."/>
            <person name="Malik S.B."/>
            <person name="Maier U.G."/>
            <person name="McRose D."/>
            <person name="Mock T."/>
            <person name="Neilson J.A."/>
            <person name="Onodera N.T."/>
            <person name="Poole A.M."/>
            <person name="Pritham E.J."/>
            <person name="Richards T.A."/>
            <person name="Rocap G."/>
            <person name="Roy S.W."/>
            <person name="Sarai C."/>
            <person name="Schaack S."/>
            <person name="Shirato S."/>
            <person name="Slamovits C.H."/>
            <person name="Spencer D.F."/>
            <person name="Suzuki S."/>
            <person name="Worden A.Z."/>
            <person name="Zauner S."/>
            <person name="Barry K."/>
            <person name="Bell C."/>
            <person name="Bharti A.K."/>
            <person name="Crow J.A."/>
            <person name="Grimwood J."/>
            <person name="Kramer R."/>
            <person name="Lindquist E."/>
            <person name="Lucas S."/>
            <person name="Salamov A."/>
            <person name="McFadden G.I."/>
            <person name="Lane C.E."/>
            <person name="Keeling P.J."/>
            <person name="Gray M.W."/>
            <person name="Grigoriev I.V."/>
            <person name="Archibald J.M."/>
        </authorList>
    </citation>
    <scope>NUCLEOTIDE SEQUENCE</scope>
    <source>
        <strain evidence="4 6">CCMP2712</strain>
    </source>
</reference>
<dbReference type="SMART" id="SM00248">
    <property type="entry name" value="ANK"/>
    <property type="match status" value="2"/>
</dbReference>
<keyword evidence="6" id="KW-1185">Reference proteome</keyword>
<evidence type="ECO:0000313" key="6">
    <source>
        <dbReference type="Proteomes" id="UP000011087"/>
    </source>
</evidence>
<evidence type="ECO:0000256" key="3">
    <source>
        <dbReference type="PROSITE-ProRule" id="PRU00023"/>
    </source>
</evidence>
<evidence type="ECO:0000256" key="1">
    <source>
        <dbReference type="ARBA" id="ARBA00022737"/>
    </source>
</evidence>
<dbReference type="Proteomes" id="UP000011087">
    <property type="component" value="Unassembled WGS sequence"/>
</dbReference>